<evidence type="ECO:0000256" key="4">
    <source>
        <dbReference type="ARBA" id="ARBA00010727"/>
    </source>
</evidence>
<dbReference type="GO" id="GO:0006270">
    <property type="term" value="P:DNA replication initiation"/>
    <property type="evidence" value="ECO:0007669"/>
    <property type="project" value="InterPro"/>
</dbReference>
<dbReference type="GO" id="GO:0015267">
    <property type="term" value="F:channel activity"/>
    <property type="evidence" value="ECO:0007669"/>
    <property type="project" value="InterPro"/>
</dbReference>
<evidence type="ECO:0000256" key="9">
    <source>
        <dbReference type="ARBA" id="ARBA00022989"/>
    </source>
</evidence>
<feature type="compositionally biased region" description="Basic and acidic residues" evidence="15">
    <location>
        <begin position="1064"/>
        <end position="1092"/>
    </location>
</feature>
<comment type="catalytic activity">
    <reaction evidence="14">
        <text>glycerol(in) = glycerol(out)</text>
        <dbReference type="Rhea" id="RHEA:29675"/>
        <dbReference type="ChEBI" id="CHEBI:17754"/>
    </reaction>
</comment>
<evidence type="ECO:0000256" key="1">
    <source>
        <dbReference type="ARBA" id="ARBA00004123"/>
    </source>
</evidence>
<name>A0A6G1K0F5_9PLEO</name>
<gene>
    <name evidence="17" type="ORF">K504DRAFT_484023</name>
</gene>
<proteinExistence type="inferred from homology"/>
<sequence>MTSASETSSKLRKTRSTLGLHPSAPIDEEHDIHERQKLLWSRIRIVLREPFAEFLGVVTLIMFGNGSVAQVLLSTGQTTAPGGNGFGSYQSISWGWGLGVMLGIYVAGDSGAYLNPAVTLSNCIFRQLPWRRFPMYFFAQLLGGFVGSGIVYANYISAIDWFEGGQGVRTVPPSAKATAGIFCTYPQAFLPKTSQFFSEFIASAVLMFVIFALKDPSNNGVPRSDEWFPLCLFFLIFGLGACFGWETGYAINLARDFGPRLMSYAVGYGPEVWSAGGYYFWIPMVAPFCGCAFGGFLYDVFIYTGESPVNTPWLGLKLILLPRYAFKARKEHLRREREEGINLVKRNHAYASPVLLLVALEPDALCACRILTALLKRDYIPHKIQPVSGYGDLAGATETLIRPMRTTEGGSGGVVVCLGVGGMVDMEDMFGFEVGENGEGGPGGVEVWLMDSRRPWNLANVFGSSAGADPTTGEVVRKYPGVEKGQLTASYQSGRGGIIVFDDGDIEEEMGTQREAYCALEEMPEVGEEEDVDDDSEEEEVENAPPSGQAPKKRKSWGEDDDSDAGMSDDERPRQRRRSNSGGSMPSSPETRPARRGLLVTSNNLGNSSDFSRSDSRSRSASPAVAAPKEISVKSLRKQLMAIRNKHTSVLDKYYELGASYSEPVSSLVYSLASELGREDNDLLWNAIVGVSSLELYGRTGSGVGINPLSSAGGSAGWNGDRGERIRSVLRDEVRRLNPVDLRDVGREASMGDASGVIPTSARSASDNSIRLSPEPRFLMLRHWSLYESMLHSPYLSARLHIWSDHGRRRLDKLLAKMGVSLTQCKQNYTHMDMELKRGLRERLLKFAPLYGLDGLVPPPPRSGDAKDGWGFVRCWGWKACLSAIDAGVILGAMLEVGDAKSLETSSFEPSNFANTRDHSEMVNGVNDQTEADMTQNIHQEHITARFWNAYDSLNNIDLLVQHIGTAQHLHKAILRTGTALIEKKQIRHLHAFRMAVVKEGPDVQLFTHPGALTKLALWIAEAIVELNGIKSKNRGSELVIAGLDETRGLYVVVGLGGGGATESAKERLAKRDLRQQEREKKKAAKEKEREKKRQARIQRNTAAGLEEDEVEDDTEDEEEEESDDDDDVSDDDEDDSSSSSRGLGRNRFGHAFQEVVQETDARVRMDSFEACVIEIKKDDFRGFLEKLSLKTVVG</sequence>
<feature type="transmembrane region" description="Helical" evidence="16">
    <location>
        <begin position="227"/>
        <end position="251"/>
    </location>
</feature>
<evidence type="ECO:0000256" key="3">
    <source>
        <dbReference type="ARBA" id="ARBA00006175"/>
    </source>
</evidence>
<dbReference type="CDD" id="cd00333">
    <property type="entry name" value="MIP"/>
    <property type="match status" value="1"/>
</dbReference>
<dbReference type="EMBL" id="MU005776">
    <property type="protein sequence ID" value="KAF2706339.1"/>
    <property type="molecule type" value="Genomic_DNA"/>
</dbReference>
<dbReference type="AlphaFoldDB" id="A0A6G1K0F5"/>
<dbReference type="InterPro" id="IPR003874">
    <property type="entry name" value="CDC45"/>
</dbReference>
<dbReference type="PANTHER" id="PTHR10507">
    <property type="entry name" value="CDC45-RELATED PROTEIN"/>
    <property type="match status" value="1"/>
</dbReference>
<dbReference type="Pfam" id="PF00230">
    <property type="entry name" value="MIP"/>
    <property type="match status" value="1"/>
</dbReference>
<keyword evidence="18" id="KW-1185">Reference proteome</keyword>
<dbReference type="GO" id="GO:0003688">
    <property type="term" value="F:DNA replication origin binding"/>
    <property type="evidence" value="ECO:0007669"/>
    <property type="project" value="TreeGrafter"/>
</dbReference>
<feature type="transmembrane region" description="Helical" evidence="16">
    <location>
        <begin position="51"/>
        <end position="73"/>
    </location>
</feature>
<evidence type="ECO:0000256" key="7">
    <source>
        <dbReference type="ARBA" id="ARBA00022705"/>
    </source>
</evidence>
<feature type="transmembrane region" description="Helical" evidence="16">
    <location>
        <begin position="93"/>
        <end position="114"/>
    </location>
</feature>
<dbReference type="PRINTS" id="PR00783">
    <property type="entry name" value="MINTRINSICP"/>
</dbReference>
<dbReference type="Pfam" id="PF02724">
    <property type="entry name" value="CDC45"/>
    <property type="match status" value="1"/>
</dbReference>
<keyword evidence="8" id="KW-0677">Repeat</keyword>
<organism evidence="17 18">
    <name type="scientific">Pleomassaria siparia CBS 279.74</name>
    <dbReference type="NCBI Taxonomy" id="1314801"/>
    <lineage>
        <taxon>Eukaryota</taxon>
        <taxon>Fungi</taxon>
        <taxon>Dikarya</taxon>
        <taxon>Ascomycota</taxon>
        <taxon>Pezizomycotina</taxon>
        <taxon>Dothideomycetes</taxon>
        <taxon>Pleosporomycetidae</taxon>
        <taxon>Pleosporales</taxon>
        <taxon>Pleomassariaceae</taxon>
        <taxon>Pleomassaria</taxon>
    </lineage>
</organism>
<evidence type="ECO:0000256" key="2">
    <source>
        <dbReference type="ARBA" id="ARBA00004141"/>
    </source>
</evidence>
<dbReference type="GO" id="GO:0000727">
    <property type="term" value="P:double-strand break repair via break-induced replication"/>
    <property type="evidence" value="ECO:0007669"/>
    <property type="project" value="TreeGrafter"/>
</dbReference>
<evidence type="ECO:0000256" key="12">
    <source>
        <dbReference type="ARBA" id="ARBA00023306"/>
    </source>
</evidence>
<dbReference type="GO" id="GO:0016020">
    <property type="term" value="C:membrane"/>
    <property type="evidence" value="ECO:0007669"/>
    <property type="project" value="UniProtKB-SubCell"/>
</dbReference>
<feature type="compositionally biased region" description="Acidic residues" evidence="15">
    <location>
        <begin position="522"/>
        <end position="542"/>
    </location>
</feature>
<evidence type="ECO:0000256" key="11">
    <source>
        <dbReference type="ARBA" id="ARBA00023242"/>
    </source>
</evidence>
<dbReference type="GO" id="GO:0003682">
    <property type="term" value="F:chromatin binding"/>
    <property type="evidence" value="ECO:0007669"/>
    <property type="project" value="TreeGrafter"/>
</dbReference>
<feature type="transmembrane region" description="Helical" evidence="16">
    <location>
        <begin position="196"/>
        <end position="215"/>
    </location>
</feature>
<keyword evidence="9 16" id="KW-1133">Transmembrane helix</keyword>
<keyword evidence="10 16" id="KW-0472">Membrane</keyword>
<keyword evidence="5" id="KW-0813">Transport</keyword>
<dbReference type="GO" id="GO:1902977">
    <property type="term" value="P:mitotic DNA replication preinitiation complex assembly"/>
    <property type="evidence" value="ECO:0007669"/>
    <property type="project" value="TreeGrafter"/>
</dbReference>
<evidence type="ECO:0000256" key="10">
    <source>
        <dbReference type="ARBA" id="ARBA00023136"/>
    </source>
</evidence>
<keyword evidence="12" id="KW-0131">Cell cycle</keyword>
<evidence type="ECO:0000313" key="17">
    <source>
        <dbReference type="EMBL" id="KAF2706339.1"/>
    </source>
</evidence>
<dbReference type="FunFam" id="1.20.1080.10:FF:000027">
    <property type="entry name" value="MIP aquaporin"/>
    <property type="match status" value="1"/>
</dbReference>
<keyword evidence="6 16" id="KW-0812">Transmembrane</keyword>
<dbReference type="SUPFAM" id="SSF81338">
    <property type="entry name" value="Aquaporin-like"/>
    <property type="match status" value="1"/>
</dbReference>
<feature type="region of interest" description="Disordered" evidence="15">
    <location>
        <begin position="1060"/>
        <end position="1151"/>
    </location>
</feature>
<evidence type="ECO:0000256" key="15">
    <source>
        <dbReference type="SAM" id="MobiDB-lite"/>
    </source>
</evidence>
<dbReference type="OrthoDB" id="10258882at2759"/>
<keyword evidence="7" id="KW-0235">DNA replication</keyword>
<dbReference type="InterPro" id="IPR000425">
    <property type="entry name" value="MIP"/>
</dbReference>
<feature type="region of interest" description="Disordered" evidence="15">
    <location>
        <begin position="1"/>
        <end position="26"/>
    </location>
</feature>
<keyword evidence="11" id="KW-0539">Nucleus</keyword>
<evidence type="ECO:0000256" key="14">
    <source>
        <dbReference type="ARBA" id="ARBA00049405"/>
    </source>
</evidence>
<evidence type="ECO:0000256" key="13">
    <source>
        <dbReference type="ARBA" id="ARBA00034651"/>
    </source>
</evidence>
<accession>A0A6G1K0F5</accession>
<evidence type="ECO:0000256" key="6">
    <source>
        <dbReference type="ARBA" id="ARBA00022692"/>
    </source>
</evidence>
<comment type="subcellular location">
    <subcellularLocation>
        <location evidence="2">Membrane</location>
        <topology evidence="2">Multi-pass membrane protein</topology>
    </subcellularLocation>
    <subcellularLocation>
        <location evidence="1">Nucleus</location>
    </subcellularLocation>
</comment>
<protein>
    <submittedName>
        <fullName evidence="17">CDC45-domain-containing protein</fullName>
    </submittedName>
</protein>
<feature type="region of interest" description="Disordered" evidence="15">
    <location>
        <begin position="522"/>
        <end position="626"/>
    </location>
</feature>
<dbReference type="NCBIfam" id="TIGR00861">
    <property type="entry name" value="MIP"/>
    <property type="match status" value="1"/>
</dbReference>
<dbReference type="InterPro" id="IPR023271">
    <property type="entry name" value="Aquaporin-like"/>
</dbReference>
<evidence type="ECO:0000256" key="16">
    <source>
        <dbReference type="SAM" id="Phobius"/>
    </source>
</evidence>
<feature type="compositionally biased region" description="Acidic residues" evidence="15">
    <location>
        <begin position="1106"/>
        <end position="1137"/>
    </location>
</feature>
<dbReference type="GO" id="GO:0031261">
    <property type="term" value="C:DNA replication preinitiation complex"/>
    <property type="evidence" value="ECO:0007669"/>
    <property type="project" value="TreeGrafter"/>
</dbReference>
<evidence type="ECO:0000256" key="8">
    <source>
        <dbReference type="ARBA" id="ARBA00022737"/>
    </source>
</evidence>
<feature type="compositionally biased region" description="Acidic residues" evidence="15">
    <location>
        <begin position="559"/>
        <end position="568"/>
    </location>
</feature>
<dbReference type="Proteomes" id="UP000799428">
    <property type="component" value="Unassembled WGS sequence"/>
</dbReference>
<dbReference type="GO" id="GO:0003697">
    <property type="term" value="F:single-stranded DNA binding"/>
    <property type="evidence" value="ECO:0007669"/>
    <property type="project" value="TreeGrafter"/>
</dbReference>
<evidence type="ECO:0000256" key="5">
    <source>
        <dbReference type="ARBA" id="ARBA00022448"/>
    </source>
</evidence>
<comment type="catalytic activity">
    <reaction evidence="13">
        <text>H2O(in) = H2O(out)</text>
        <dbReference type="Rhea" id="RHEA:29667"/>
        <dbReference type="ChEBI" id="CHEBI:15377"/>
    </reaction>
</comment>
<evidence type="ECO:0000313" key="18">
    <source>
        <dbReference type="Proteomes" id="UP000799428"/>
    </source>
</evidence>
<feature type="transmembrane region" description="Helical" evidence="16">
    <location>
        <begin position="135"/>
        <end position="155"/>
    </location>
</feature>
<comment type="similarity">
    <text evidence="4">Belongs to the CDC45 family.</text>
</comment>
<reference evidence="17" key="1">
    <citation type="journal article" date="2020" name="Stud. Mycol.">
        <title>101 Dothideomycetes genomes: a test case for predicting lifestyles and emergence of pathogens.</title>
        <authorList>
            <person name="Haridas S."/>
            <person name="Albert R."/>
            <person name="Binder M."/>
            <person name="Bloem J."/>
            <person name="Labutti K."/>
            <person name="Salamov A."/>
            <person name="Andreopoulos B."/>
            <person name="Baker S."/>
            <person name="Barry K."/>
            <person name="Bills G."/>
            <person name="Bluhm B."/>
            <person name="Cannon C."/>
            <person name="Castanera R."/>
            <person name="Culley D."/>
            <person name="Daum C."/>
            <person name="Ezra D."/>
            <person name="Gonzalez J."/>
            <person name="Henrissat B."/>
            <person name="Kuo A."/>
            <person name="Liang C."/>
            <person name="Lipzen A."/>
            <person name="Lutzoni F."/>
            <person name="Magnuson J."/>
            <person name="Mondo S."/>
            <person name="Nolan M."/>
            <person name="Ohm R."/>
            <person name="Pangilinan J."/>
            <person name="Park H.-J."/>
            <person name="Ramirez L."/>
            <person name="Alfaro M."/>
            <person name="Sun H."/>
            <person name="Tritt A."/>
            <person name="Yoshinaga Y."/>
            <person name="Zwiers L.-H."/>
            <person name="Turgeon B."/>
            <person name="Goodwin S."/>
            <person name="Spatafora J."/>
            <person name="Crous P."/>
            <person name="Grigoriev I."/>
        </authorList>
    </citation>
    <scope>NUCLEOTIDE SEQUENCE</scope>
    <source>
        <strain evidence="17">CBS 279.74</strain>
    </source>
</reference>
<dbReference type="PANTHER" id="PTHR10507:SF0">
    <property type="entry name" value="CELL DIVISION CONTROL PROTEIN 45 HOMOLOG"/>
    <property type="match status" value="1"/>
</dbReference>
<comment type="similarity">
    <text evidence="3">Belongs to the MIP/aquaporin (TC 1.A.8) family.</text>
</comment>
<feature type="compositionally biased region" description="Polar residues" evidence="15">
    <location>
        <begin position="580"/>
        <end position="590"/>
    </location>
</feature>
<dbReference type="Gene3D" id="1.20.1080.10">
    <property type="entry name" value="Glycerol uptake facilitator protein"/>
    <property type="match status" value="1"/>
</dbReference>